<dbReference type="EMBL" id="WITJ01000002">
    <property type="protein sequence ID" value="MQW38586.1"/>
    <property type="molecule type" value="Genomic_DNA"/>
</dbReference>
<dbReference type="AlphaFoldDB" id="A0A7X2CZU8"/>
<keyword evidence="2" id="KW-0285">Flavoprotein</keyword>
<dbReference type="PANTHER" id="PTHR43567:SF1">
    <property type="entry name" value="FLAVOREDOXIN"/>
    <property type="match status" value="1"/>
</dbReference>
<dbReference type="OrthoDB" id="9794638at2"/>
<dbReference type="GO" id="GO:0010181">
    <property type="term" value="F:FMN binding"/>
    <property type="evidence" value="ECO:0007669"/>
    <property type="project" value="InterPro"/>
</dbReference>
<dbReference type="Pfam" id="PF01613">
    <property type="entry name" value="Flavin_Reduct"/>
    <property type="match status" value="1"/>
</dbReference>
<organism evidence="5 6">
    <name type="scientific">Lactococcus hircilactis</name>
    <dbReference type="NCBI Taxonomy" id="1494462"/>
    <lineage>
        <taxon>Bacteria</taxon>
        <taxon>Bacillati</taxon>
        <taxon>Bacillota</taxon>
        <taxon>Bacilli</taxon>
        <taxon>Lactobacillales</taxon>
        <taxon>Streptococcaceae</taxon>
        <taxon>Lactococcus</taxon>
    </lineage>
</organism>
<dbReference type="SUPFAM" id="SSF50475">
    <property type="entry name" value="FMN-binding split barrel"/>
    <property type="match status" value="1"/>
</dbReference>
<comment type="cofactor">
    <cofactor evidence="1">
        <name>FMN</name>
        <dbReference type="ChEBI" id="CHEBI:58210"/>
    </cofactor>
</comment>
<dbReference type="Gene3D" id="2.30.110.10">
    <property type="entry name" value="Electron Transport, Fmn-binding Protein, Chain A"/>
    <property type="match status" value="1"/>
</dbReference>
<gene>
    <name evidence="5" type="ORF">GHI93_01305</name>
</gene>
<dbReference type="GO" id="GO:0016646">
    <property type="term" value="F:oxidoreductase activity, acting on the CH-NH group of donors, NAD or NADP as acceptor"/>
    <property type="evidence" value="ECO:0007669"/>
    <property type="project" value="UniProtKB-ARBA"/>
</dbReference>
<sequence>MYKTINKESLYYGSQVILMVTKNPETKQTNITPISSSWTLNKSIVLGLGLNQQGYINLKAGSNLTLNLADASIWKNIEKIAKTTGNNQMPSWKKRKKYQFCSNKFVLGKFTPIQTQGESIPRIAECPIQIEANVIDIFERSDYAIIECESKQIFVKDSLLGENEKIKVDQWRPLIYKFRTYTTTQNSFGENFRFEEDY</sequence>
<dbReference type="Proteomes" id="UP000439550">
    <property type="component" value="Unassembled WGS sequence"/>
</dbReference>
<keyword evidence="6" id="KW-1185">Reference proteome</keyword>
<dbReference type="PANTHER" id="PTHR43567">
    <property type="entry name" value="FLAVOREDOXIN-RELATED-RELATED"/>
    <property type="match status" value="1"/>
</dbReference>
<evidence type="ECO:0000259" key="4">
    <source>
        <dbReference type="Pfam" id="PF01613"/>
    </source>
</evidence>
<evidence type="ECO:0000313" key="6">
    <source>
        <dbReference type="Proteomes" id="UP000439550"/>
    </source>
</evidence>
<dbReference type="RefSeq" id="WP_153494879.1">
    <property type="nucleotide sequence ID" value="NZ_CBCRWP010000002.1"/>
</dbReference>
<dbReference type="InterPro" id="IPR012349">
    <property type="entry name" value="Split_barrel_FMN-bd"/>
</dbReference>
<protein>
    <submittedName>
        <fullName evidence="5">Flavin reductase family protein</fullName>
    </submittedName>
</protein>
<feature type="domain" description="Flavin reductase like" evidence="4">
    <location>
        <begin position="14"/>
        <end position="184"/>
    </location>
</feature>
<evidence type="ECO:0000256" key="2">
    <source>
        <dbReference type="ARBA" id="ARBA00022630"/>
    </source>
</evidence>
<comment type="caution">
    <text evidence="5">The sequence shown here is derived from an EMBL/GenBank/DDBJ whole genome shotgun (WGS) entry which is preliminary data.</text>
</comment>
<evidence type="ECO:0000256" key="1">
    <source>
        <dbReference type="ARBA" id="ARBA00001917"/>
    </source>
</evidence>
<evidence type="ECO:0000313" key="5">
    <source>
        <dbReference type="EMBL" id="MQW38586.1"/>
    </source>
</evidence>
<dbReference type="InterPro" id="IPR002563">
    <property type="entry name" value="Flavin_Rdtase-like_dom"/>
</dbReference>
<name>A0A7X2CZU8_9LACT</name>
<proteinExistence type="inferred from homology"/>
<reference evidence="5 6" key="1">
    <citation type="submission" date="2019-10" db="EMBL/GenBank/DDBJ databases">
        <authorList>
            <person name="Dong K."/>
        </authorList>
    </citation>
    <scope>NUCLEOTIDE SEQUENCE [LARGE SCALE GENOMIC DNA]</scope>
    <source>
        <strain evidence="5 6">DSM 28960</strain>
    </source>
</reference>
<dbReference type="InterPro" id="IPR052174">
    <property type="entry name" value="Flavoredoxin"/>
</dbReference>
<accession>A0A7X2CZU8</accession>
<evidence type="ECO:0000256" key="3">
    <source>
        <dbReference type="ARBA" id="ARBA00038054"/>
    </source>
</evidence>
<comment type="similarity">
    <text evidence="3">Belongs to the flavoredoxin family.</text>
</comment>